<keyword evidence="1" id="KW-0238">DNA-binding</keyword>
<evidence type="ECO:0000313" key="4">
    <source>
        <dbReference type="EMBL" id="CTQ45671.1"/>
    </source>
</evidence>
<proteinExistence type="predicted"/>
<evidence type="ECO:0000259" key="3">
    <source>
        <dbReference type="Pfam" id="PF20172"/>
    </source>
</evidence>
<dbReference type="RefSeq" id="WP_145903727.1">
    <property type="nucleotide sequence ID" value="NZ_CXST01000002.1"/>
</dbReference>
<dbReference type="GO" id="GO:0015074">
    <property type="term" value="P:DNA integration"/>
    <property type="evidence" value="ECO:0007669"/>
    <property type="project" value="InterPro"/>
</dbReference>
<dbReference type="OrthoDB" id="7222937at2"/>
<organism evidence="4 5">
    <name type="scientific">Roseibium aggregatum</name>
    <dbReference type="NCBI Taxonomy" id="187304"/>
    <lineage>
        <taxon>Bacteria</taxon>
        <taxon>Pseudomonadati</taxon>
        <taxon>Pseudomonadota</taxon>
        <taxon>Alphaproteobacteria</taxon>
        <taxon>Hyphomicrobiales</taxon>
        <taxon>Stappiaceae</taxon>
        <taxon>Roseibium</taxon>
    </lineage>
</organism>
<name>A0A0M6Y9J4_9HYPH</name>
<dbReference type="SUPFAM" id="SSF56349">
    <property type="entry name" value="DNA breaking-rejoining enzymes"/>
    <property type="match status" value="1"/>
</dbReference>
<keyword evidence="2" id="KW-0233">DNA recombination</keyword>
<dbReference type="Pfam" id="PF20172">
    <property type="entry name" value="DUF6538"/>
    <property type="match status" value="1"/>
</dbReference>
<dbReference type="GO" id="GO:0006310">
    <property type="term" value="P:DNA recombination"/>
    <property type="evidence" value="ECO:0007669"/>
    <property type="project" value="UniProtKB-KW"/>
</dbReference>
<feature type="domain" description="DUF6538" evidence="3">
    <location>
        <begin position="4"/>
        <end position="62"/>
    </location>
</feature>
<accession>A0A0M6Y9J4</accession>
<dbReference type="InterPro" id="IPR046668">
    <property type="entry name" value="DUF6538"/>
</dbReference>
<dbReference type="GO" id="GO:0003677">
    <property type="term" value="F:DNA binding"/>
    <property type="evidence" value="ECO:0007669"/>
    <property type="project" value="UniProtKB-KW"/>
</dbReference>
<dbReference type="AlphaFoldDB" id="A0A0M6Y9J4"/>
<reference evidence="5" key="1">
    <citation type="submission" date="2015-07" db="EMBL/GenBank/DDBJ databases">
        <authorList>
            <person name="Rodrigo-Torres Lidia"/>
            <person name="Arahal R.David."/>
        </authorList>
    </citation>
    <scope>NUCLEOTIDE SEQUENCE [LARGE SCALE GENOMIC DNA]</scope>
    <source>
        <strain evidence="5">CECT 4801</strain>
    </source>
</reference>
<evidence type="ECO:0000256" key="2">
    <source>
        <dbReference type="ARBA" id="ARBA00023172"/>
    </source>
</evidence>
<keyword evidence="5" id="KW-1185">Reference proteome</keyword>
<sequence>MSRILLRGKKFYYQRAVPKDLQEMVGKRKWGISLNTDSRRAAEIAAKKWELHFDQEITRLRNIDTDNLSGAEASLRALGVTLPPEPIYTEEGNKKAITAVRQLLQDIEDDFEHTREEDRMDFLKIAERGLAEIFSEKRDRRRKARELYDKTLTPLAENEIDSRREQARKAIGSVEAVAPTDTPEITKERREALKTDLVDTWVANRKPTSQTEGDTRNAVKELLEASGCDDLIEVEKEDVVAWVKNLRKFPRARRQLERDLSFKQVLDLYEGKTYATLSSKSIQKRFNLVQAVFSDAVNSGQIERSPFDGVKTPSVETTVIRKPFSIPMVKKIFLTEPMATGPLDGFYWTHALGLSSGMRLGEICLCKPSDLVSHDGIWFFDMTDFKLKTQSSRRRVPIHKDLVAAGFTDWAKKQPATGIMGFGKDSKGSASGLASKVINRWFGSKVGITGEEYVFHSYRHLFKDLCREYGVQKDVHDRLTGHAGDNVGSGYGDFPIKVLSDAINQVSLPVEIRKWKKT</sequence>
<evidence type="ECO:0000256" key="1">
    <source>
        <dbReference type="ARBA" id="ARBA00023125"/>
    </source>
</evidence>
<evidence type="ECO:0000313" key="5">
    <source>
        <dbReference type="Proteomes" id="UP000048926"/>
    </source>
</evidence>
<dbReference type="InterPro" id="IPR013762">
    <property type="entry name" value="Integrase-like_cat_sf"/>
</dbReference>
<gene>
    <name evidence="4" type="ORF">LAL4801_04126</name>
</gene>
<dbReference type="EMBL" id="CXST01000002">
    <property type="protein sequence ID" value="CTQ45671.1"/>
    <property type="molecule type" value="Genomic_DNA"/>
</dbReference>
<dbReference type="Gene3D" id="1.10.443.10">
    <property type="entry name" value="Intergrase catalytic core"/>
    <property type="match status" value="1"/>
</dbReference>
<dbReference type="Proteomes" id="UP000048926">
    <property type="component" value="Unassembled WGS sequence"/>
</dbReference>
<dbReference type="InterPro" id="IPR010998">
    <property type="entry name" value="Integrase_recombinase_N"/>
</dbReference>
<dbReference type="Gene3D" id="1.10.150.130">
    <property type="match status" value="1"/>
</dbReference>
<dbReference type="InterPro" id="IPR011010">
    <property type="entry name" value="DNA_brk_join_enz"/>
</dbReference>
<protein>
    <submittedName>
        <fullName evidence="4">Site-specific recombinase XerD</fullName>
    </submittedName>
</protein>